<accession>A0AAD6R746</accession>
<organism evidence="10 11">
    <name type="scientific">Populus alba x Populus x berolinensis</name>
    <dbReference type="NCBI Taxonomy" id="444605"/>
    <lineage>
        <taxon>Eukaryota</taxon>
        <taxon>Viridiplantae</taxon>
        <taxon>Streptophyta</taxon>
        <taxon>Embryophyta</taxon>
        <taxon>Tracheophyta</taxon>
        <taxon>Spermatophyta</taxon>
        <taxon>Magnoliopsida</taxon>
        <taxon>eudicotyledons</taxon>
        <taxon>Gunneridae</taxon>
        <taxon>Pentapetalae</taxon>
        <taxon>rosids</taxon>
        <taxon>fabids</taxon>
        <taxon>Malpighiales</taxon>
        <taxon>Salicaceae</taxon>
        <taxon>Saliceae</taxon>
        <taxon>Populus</taxon>
    </lineage>
</organism>
<dbReference type="EC" id="7.6.2.2" evidence="2"/>
<dbReference type="InterPro" id="IPR003439">
    <property type="entry name" value="ABC_transporter-like_ATP-bd"/>
</dbReference>
<comment type="caution">
    <text evidence="10">The sequence shown here is derived from an EMBL/GenBank/DDBJ whole genome shotgun (WGS) entry which is preliminary data.</text>
</comment>
<evidence type="ECO:0000256" key="4">
    <source>
        <dbReference type="ARBA" id="ARBA00022741"/>
    </source>
</evidence>
<proteinExistence type="inferred from homology"/>
<keyword evidence="7" id="KW-0472">Membrane</keyword>
<dbReference type="EMBL" id="JAQIZT010000003">
    <property type="protein sequence ID" value="KAJ7002907.1"/>
    <property type="molecule type" value="Genomic_DNA"/>
</dbReference>
<dbReference type="Pfam" id="PF00005">
    <property type="entry name" value="ABC_tran"/>
    <property type="match status" value="1"/>
</dbReference>
<dbReference type="PANTHER" id="PTHR24223">
    <property type="entry name" value="ATP-BINDING CASSETTE SUB-FAMILY C"/>
    <property type="match status" value="1"/>
</dbReference>
<dbReference type="Gene3D" id="3.40.50.300">
    <property type="entry name" value="P-loop containing nucleotide triphosphate hydrolases"/>
    <property type="match status" value="1"/>
</dbReference>
<dbReference type="Proteomes" id="UP001164929">
    <property type="component" value="Chromosome 3"/>
</dbReference>
<keyword evidence="6" id="KW-1133">Transmembrane helix</keyword>
<sequence length="351" mass="39388">MRCYISFNIWSAGLVGLSLSYALSLTGTQVFMTRWYCNLANYIISVERIKQFMNIPPEPPAVVEDKRPPSSWPSSGRIELQELKIRYRPNAPLVLKGINCTFKEGTRVGVVGRTGSGKTTLISALFRLVEPESGKILIDGLDICSMGLKDLRMKLSIIPQEPTLFRGSIRTNLDPLGLHSDKEIWEVKATDFSLVSSFFLLFSMALDKCQLKATISSLPHLLDSSVSDEGENWSAGQRQLFCLGRVLLKRNRILVLDEATASIDSATDAVLQRIIRREFSDCTVITVAHRVPTVIDSDMVMVLSYGKLLEYDEPTKLLETSSSFSKLVAEYWASCRQHSHRNFEKQPVMIS</sequence>
<name>A0AAD6R746_9ROSI</name>
<dbReference type="SMART" id="SM00382">
    <property type="entry name" value="AAA"/>
    <property type="match status" value="1"/>
</dbReference>
<dbReference type="InterPro" id="IPR050173">
    <property type="entry name" value="ABC_transporter_C-like"/>
</dbReference>
<evidence type="ECO:0000313" key="10">
    <source>
        <dbReference type="EMBL" id="KAJ7002907.1"/>
    </source>
</evidence>
<protein>
    <recommendedName>
        <fullName evidence="2">ABC-type xenobiotic transporter</fullName>
        <ecNumber evidence="2">7.6.2.2</ecNumber>
    </recommendedName>
</protein>
<evidence type="ECO:0000313" key="11">
    <source>
        <dbReference type="Proteomes" id="UP001164929"/>
    </source>
</evidence>
<comment type="catalytic activity">
    <reaction evidence="8">
        <text>ATP + H2O + xenobioticSide 1 = ADP + phosphate + xenobioticSide 2.</text>
        <dbReference type="EC" id="7.6.2.2"/>
    </reaction>
</comment>
<keyword evidence="3" id="KW-0812">Transmembrane</keyword>
<dbReference type="AlphaFoldDB" id="A0AAD6R746"/>
<dbReference type="FunFam" id="3.40.50.300:FF:000169">
    <property type="entry name" value="ABC transporter C family member 3"/>
    <property type="match status" value="1"/>
</dbReference>
<evidence type="ECO:0000259" key="9">
    <source>
        <dbReference type="PROSITE" id="PS50893"/>
    </source>
</evidence>
<evidence type="ECO:0000256" key="8">
    <source>
        <dbReference type="ARBA" id="ARBA00034018"/>
    </source>
</evidence>
<dbReference type="InterPro" id="IPR027417">
    <property type="entry name" value="P-loop_NTPase"/>
</dbReference>
<dbReference type="SUPFAM" id="SSF90123">
    <property type="entry name" value="ABC transporter transmembrane region"/>
    <property type="match status" value="1"/>
</dbReference>
<keyword evidence="4" id="KW-0547">Nucleotide-binding</keyword>
<dbReference type="Gene3D" id="1.20.1560.10">
    <property type="entry name" value="ABC transporter type 1, transmembrane domain"/>
    <property type="match status" value="1"/>
</dbReference>
<evidence type="ECO:0000256" key="2">
    <source>
        <dbReference type="ARBA" id="ARBA00012191"/>
    </source>
</evidence>
<evidence type="ECO:0000256" key="6">
    <source>
        <dbReference type="ARBA" id="ARBA00022989"/>
    </source>
</evidence>
<dbReference type="PROSITE" id="PS50893">
    <property type="entry name" value="ABC_TRANSPORTER_2"/>
    <property type="match status" value="1"/>
</dbReference>
<reference evidence="10" key="1">
    <citation type="journal article" date="2023" name="Mol. Ecol. Resour.">
        <title>Chromosome-level genome assembly of a triploid poplar Populus alba 'Berolinensis'.</title>
        <authorList>
            <person name="Chen S."/>
            <person name="Yu Y."/>
            <person name="Wang X."/>
            <person name="Wang S."/>
            <person name="Zhang T."/>
            <person name="Zhou Y."/>
            <person name="He R."/>
            <person name="Meng N."/>
            <person name="Wang Y."/>
            <person name="Liu W."/>
            <person name="Liu Z."/>
            <person name="Liu J."/>
            <person name="Guo Q."/>
            <person name="Huang H."/>
            <person name="Sederoff R.R."/>
            <person name="Wang G."/>
            <person name="Qu G."/>
            <person name="Chen S."/>
        </authorList>
    </citation>
    <scope>NUCLEOTIDE SEQUENCE</scope>
    <source>
        <strain evidence="10">SC-2020</strain>
    </source>
</reference>
<gene>
    <name evidence="10" type="ORF">NC653_008204</name>
</gene>
<comment type="similarity">
    <text evidence="1">Belongs to the ABC transporter superfamily. ABCC family. Conjugate transporter (TC 3.A.1.208) subfamily.</text>
</comment>
<dbReference type="SUPFAM" id="SSF52540">
    <property type="entry name" value="P-loop containing nucleoside triphosphate hydrolases"/>
    <property type="match status" value="1"/>
</dbReference>
<feature type="domain" description="ABC transporter" evidence="9">
    <location>
        <begin position="80"/>
        <end position="330"/>
    </location>
</feature>
<dbReference type="InterPro" id="IPR003593">
    <property type="entry name" value="AAA+_ATPase"/>
</dbReference>
<evidence type="ECO:0000256" key="7">
    <source>
        <dbReference type="ARBA" id="ARBA00023136"/>
    </source>
</evidence>
<dbReference type="GO" id="GO:0005524">
    <property type="term" value="F:ATP binding"/>
    <property type="evidence" value="ECO:0007669"/>
    <property type="project" value="UniProtKB-KW"/>
</dbReference>
<keyword evidence="11" id="KW-1185">Reference proteome</keyword>
<dbReference type="PANTHER" id="PTHR24223:SF108">
    <property type="entry name" value="ABC TRANSPORTER C FAMILY MEMBER 8"/>
    <property type="match status" value="1"/>
</dbReference>
<dbReference type="GO" id="GO:0016887">
    <property type="term" value="F:ATP hydrolysis activity"/>
    <property type="evidence" value="ECO:0007669"/>
    <property type="project" value="InterPro"/>
</dbReference>
<evidence type="ECO:0000256" key="3">
    <source>
        <dbReference type="ARBA" id="ARBA00022692"/>
    </source>
</evidence>
<dbReference type="InterPro" id="IPR036640">
    <property type="entry name" value="ABC1_TM_sf"/>
</dbReference>
<evidence type="ECO:0000256" key="5">
    <source>
        <dbReference type="ARBA" id="ARBA00022840"/>
    </source>
</evidence>
<dbReference type="GO" id="GO:0008559">
    <property type="term" value="F:ABC-type xenobiotic transporter activity"/>
    <property type="evidence" value="ECO:0007669"/>
    <property type="project" value="UniProtKB-EC"/>
</dbReference>
<dbReference type="GO" id="GO:0016020">
    <property type="term" value="C:membrane"/>
    <property type="evidence" value="ECO:0007669"/>
    <property type="project" value="InterPro"/>
</dbReference>
<evidence type="ECO:0000256" key="1">
    <source>
        <dbReference type="ARBA" id="ARBA00009726"/>
    </source>
</evidence>
<dbReference type="CDD" id="cd03244">
    <property type="entry name" value="ABCC_MRP_domain2"/>
    <property type="match status" value="1"/>
</dbReference>
<keyword evidence="5" id="KW-0067">ATP-binding</keyword>